<dbReference type="EMBL" id="FNBW01000005">
    <property type="protein sequence ID" value="SDF66288.1"/>
    <property type="molecule type" value="Genomic_DNA"/>
</dbReference>
<feature type="domain" description="DUF403" evidence="1">
    <location>
        <begin position="519"/>
        <end position="799"/>
    </location>
</feature>
<proteinExistence type="predicted"/>
<gene>
    <name evidence="3" type="ORF">SAMN05660686_01968</name>
</gene>
<keyword evidence="4" id="KW-1185">Reference proteome</keyword>
<comment type="caution">
    <text evidence="3">The sequence shown here is derived from an EMBL/GenBank/DDBJ whole genome shotgun (WGS) entry which is preliminary data.</text>
</comment>
<dbReference type="PANTHER" id="PTHR34595:SF2">
    <property type="entry name" value="BLR2978 PROTEIN"/>
    <property type="match status" value="1"/>
</dbReference>
<dbReference type="Pfam" id="PF14403">
    <property type="entry name" value="CP_ATPgrasp_2"/>
    <property type="match status" value="1"/>
</dbReference>
<evidence type="ECO:0000313" key="4">
    <source>
        <dbReference type="Proteomes" id="UP000198615"/>
    </source>
</evidence>
<dbReference type="InterPro" id="IPR007296">
    <property type="entry name" value="DUF403"/>
</dbReference>
<name>A0A8G2EV19_9PROT</name>
<dbReference type="Pfam" id="PF04168">
    <property type="entry name" value="Alpha-E"/>
    <property type="match status" value="1"/>
</dbReference>
<dbReference type="OrthoDB" id="9804079at2"/>
<organism evidence="3 4">
    <name type="scientific">Thalassobaculum litoreum DSM 18839</name>
    <dbReference type="NCBI Taxonomy" id="1123362"/>
    <lineage>
        <taxon>Bacteria</taxon>
        <taxon>Pseudomonadati</taxon>
        <taxon>Pseudomonadota</taxon>
        <taxon>Alphaproteobacteria</taxon>
        <taxon>Rhodospirillales</taxon>
        <taxon>Thalassobaculaceae</taxon>
        <taxon>Thalassobaculum</taxon>
    </lineage>
</organism>
<dbReference type="Proteomes" id="UP000198615">
    <property type="component" value="Unassembled WGS sequence"/>
</dbReference>
<dbReference type="InterPro" id="IPR051680">
    <property type="entry name" value="ATP-dep_Glu-Cys_Ligase-2"/>
</dbReference>
<evidence type="ECO:0000259" key="2">
    <source>
        <dbReference type="Pfam" id="PF14403"/>
    </source>
</evidence>
<reference evidence="3 4" key="1">
    <citation type="submission" date="2016-10" db="EMBL/GenBank/DDBJ databases">
        <authorList>
            <person name="Varghese N."/>
            <person name="Submissions S."/>
        </authorList>
    </citation>
    <scope>NUCLEOTIDE SEQUENCE [LARGE SCALE GENOMIC DNA]</scope>
    <source>
        <strain evidence="3 4">DSM 18839</strain>
    </source>
</reference>
<dbReference type="PANTHER" id="PTHR34595">
    <property type="entry name" value="BLR5612 PROTEIN"/>
    <property type="match status" value="1"/>
</dbReference>
<dbReference type="InterPro" id="IPR025841">
    <property type="entry name" value="CP_ATPgrasp_2"/>
</dbReference>
<dbReference type="SUPFAM" id="SSF56059">
    <property type="entry name" value="Glutathione synthetase ATP-binding domain-like"/>
    <property type="match status" value="1"/>
</dbReference>
<evidence type="ECO:0000313" key="3">
    <source>
        <dbReference type="EMBL" id="SDF66288.1"/>
    </source>
</evidence>
<feature type="domain" description="Circularly permuted ATP-grasp type 2" evidence="2">
    <location>
        <begin position="93"/>
        <end position="470"/>
    </location>
</feature>
<protein>
    <submittedName>
        <fullName evidence="3">Uncharacterized conserved protein, circularly permuted ATPgrasp superfamily</fullName>
    </submittedName>
</protein>
<dbReference type="RefSeq" id="WP_093149958.1">
    <property type="nucleotide sequence ID" value="NZ_FNBW01000005.1"/>
</dbReference>
<dbReference type="AlphaFoldDB" id="A0A8G2EV19"/>
<evidence type="ECO:0000259" key="1">
    <source>
        <dbReference type="Pfam" id="PF04168"/>
    </source>
</evidence>
<dbReference type="Gene3D" id="3.40.50.11290">
    <property type="match status" value="1"/>
</dbReference>
<accession>A0A8G2EV19</accession>
<sequence>MSKPLQAADRSDWGTLLDAYRTLPGVADELFDSAGRVRPVWQPFLRDLAALDADALDHALARGDQYLRDAGVFFRQYGPTDSTERDWPLSHLPMLIEAGEWQNIATALMQRADVLEAAMADFYGPNRLVADGVVPARLLASNPEWLRPMVGIEPRHGHYLHFIAFDIGRGPDGKWWVLGDRTQAPSGAGFALETRMATSRSFSSLMSSTNVMRLAGFFRRFRDTLLGMRNGDGSRVAILTPGPLNDTYFEHSYIARYLGLMLVQGADLAVKDNRLMVRTVGGLQPISVLWRRLDAEWTDPLELNESSRLGTPGMIGALRSGSFTMVNALGSGALEARALMAFMPRMSEHLTGQPLAMPNIATWWCGGAGECDYVKANLERMTIDSAMSTRLPFDHGPNVVIAGKKPDGTPVDPAWIDAQGPLLAGQEIVSLSTAPALVDGKLEARPMSLRVFVARSGSGWVVMPGGFARIGHSAESADISMQRGGAVSDVWVVSDDAGPADTLLETGGGTAKRTLDATLPSTAADNLFWLGRYVERTDFKLRLLRAYHIRLAETGDGDYPLAVMLSEYLEFLGADVAATIPDNVLDDMRAALRSSGQIRDRFSTDAWNALVDLSRTTEMFATRIQPGDDAARAFSVLLRKIAGFAGLVHENMYRFTGWRFLGIGRALERAGLMMNFLRVFTDADAPEGALDLAIEVGDSIMTHRRRYAAGTSRDTVIDLLLLDDMNPRSVLNQLVSIDDHASYLPVTVEEVRMTPFQRKVLEIKTALTTAAPGEVSPDKLEQLSGDTATLSGLLADTYLR</sequence>